<dbReference type="InterPro" id="IPR000189">
    <property type="entry name" value="Transglyc_AS"/>
</dbReference>
<comment type="similarity">
    <text evidence="1">Belongs to the transglycosylase Slt family.</text>
</comment>
<dbReference type="GO" id="GO:0016020">
    <property type="term" value="C:membrane"/>
    <property type="evidence" value="ECO:0007669"/>
    <property type="project" value="InterPro"/>
</dbReference>
<evidence type="ECO:0000313" key="3">
    <source>
        <dbReference type="EMBL" id="AXX83746.1"/>
    </source>
</evidence>
<geneLocation type="plasmid" evidence="3">
    <name>pALWED2.2</name>
</geneLocation>
<gene>
    <name evidence="3" type="ORF">ABPAL_A0030</name>
</gene>
<dbReference type="RefSeq" id="WP_004282022.1">
    <property type="nucleotide sequence ID" value="NZ_CP032117.2"/>
</dbReference>
<keyword evidence="3" id="KW-0614">Plasmid</keyword>
<dbReference type="Pfam" id="PF01464">
    <property type="entry name" value="SLT"/>
    <property type="match status" value="1"/>
</dbReference>
<dbReference type="EMBL" id="CP032117">
    <property type="protein sequence ID" value="AXX83746.1"/>
    <property type="molecule type" value="Genomic_DNA"/>
</dbReference>
<dbReference type="GO" id="GO:0008933">
    <property type="term" value="F:peptidoglycan lytic transglycosylase activity"/>
    <property type="evidence" value="ECO:0007669"/>
    <property type="project" value="InterPro"/>
</dbReference>
<accession>A0A385H792</accession>
<protein>
    <submittedName>
        <fullName evidence="3">Transglycosylase SLT domain protein</fullName>
    </submittedName>
</protein>
<name>A0A385H792_ACILW</name>
<dbReference type="CDD" id="cd00254">
    <property type="entry name" value="LT-like"/>
    <property type="match status" value="1"/>
</dbReference>
<dbReference type="PANTHER" id="PTHR37423:SF2">
    <property type="entry name" value="MEMBRANE-BOUND LYTIC MUREIN TRANSGLYCOSYLASE C"/>
    <property type="match status" value="1"/>
</dbReference>
<proteinExistence type="inferred from homology"/>
<dbReference type="PROSITE" id="PS00922">
    <property type="entry name" value="TRANSGLYCOSYLASE"/>
    <property type="match status" value="1"/>
</dbReference>
<dbReference type="SUPFAM" id="SSF53955">
    <property type="entry name" value="Lysozyme-like"/>
    <property type="match status" value="1"/>
</dbReference>
<evidence type="ECO:0000256" key="1">
    <source>
        <dbReference type="ARBA" id="ARBA00007734"/>
    </source>
</evidence>
<reference evidence="3" key="1">
    <citation type="submission" date="2018-09" db="EMBL/GenBank/DDBJ databases">
        <title>Resistance of ancient and modern Acinetobacter lwoffii strains to heavy metals and arsenic revealed by genome analysis.</title>
        <authorList>
            <person name="Mindlin S."/>
            <person name="Petrenko A."/>
            <person name="Kurakov A."/>
            <person name="Beletsky A."/>
            <person name="Mardanov A."/>
            <person name="Petrova M."/>
        </authorList>
    </citation>
    <scope>NUCLEOTIDE SEQUENCE</scope>
    <source>
        <strain evidence="3">ED45-23</strain>
        <plasmid evidence="3">pALWED2.2</plasmid>
    </source>
</reference>
<evidence type="ECO:0000259" key="2">
    <source>
        <dbReference type="Pfam" id="PF01464"/>
    </source>
</evidence>
<dbReference type="Gene3D" id="1.10.530.10">
    <property type="match status" value="1"/>
</dbReference>
<dbReference type="AlphaFoldDB" id="A0A385H792"/>
<dbReference type="InterPro" id="IPR023346">
    <property type="entry name" value="Lysozyme-like_dom_sf"/>
</dbReference>
<dbReference type="InterPro" id="IPR008258">
    <property type="entry name" value="Transglycosylase_SLT_dom_1"/>
</dbReference>
<feature type="domain" description="Transglycosylase SLT" evidence="2">
    <location>
        <begin position="49"/>
        <end position="159"/>
    </location>
</feature>
<organism evidence="3">
    <name type="scientific">Acinetobacter lwoffii</name>
    <dbReference type="NCBI Taxonomy" id="28090"/>
    <lineage>
        <taxon>Bacteria</taxon>
        <taxon>Pseudomonadati</taxon>
        <taxon>Pseudomonadota</taxon>
        <taxon>Gammaproteobacteria</taxon>
        <taxon>Moraxellales</taxon>
        <taxon>Moraxellaceae</taxon>
        <taxon>Acinetobacter</taxon>
    </lineage>
</organism>
<dbReference type="GO" id="GO:0000270">
    <property type="term" value="P:peptidoglycan metabolic process"/>
    <property type="evidence" value="ECO:0007669"/>
    <property type="project" value="InterPro"/>
</dbReference>
<dbReference type="PANTHER" id="PTHR37423">
    <property type="entry name" value="SOLUBLE LYTIC MUREIN TRANSGLYCOSYLASE-RELATED"/>
    <property type="match status" value="1"/>
</dbReference>
<sequence>MSIGGSMSKSFTSRMAVKKGALRLLTASIGATALSVFSINVYAVPYEELIQKHSLANGIDPNLTIAVITRESAFKPTARSHKNAQGLMQVLPGTAKFMGVNPSNLYDPEQNIIAGTKYLAYLSRIFNGDLTKVLAGYNAGHGAVMKYNGIPPYKETQNYVRFVSNRYLALSEGESSGYSYQAASYQPVSYKPVNYNANSNFQKPKMNDSEQQLYNSLNNGTTIFVRNY</sequence>